<accession>A0ABM9GNM6</accession>
<proteinExistence type="predicted"/>
<organism evidence="2 3">
    <name type="scientific">Sphaerotilus microaerophilus</name>
    <dbReference type="NCBI Taxonomy" id="2914710"/>
    <lineage>
        <taxon>Bacteria</taxon>
        <taxon>Pseudomonadati</taxon>
        <taxon>Pseudomonadota</taxon>
        <taxon>Betaproteobacteria</taxon>
        <taxon>Burkholderiales</taxon>
        <taxon>Sphaerotilaceae</taxon>
        <taxon>Sphaerotilus</taxon>
    </lineage>
</organism>
<dbReference type="Pfam" id="PF16074">
    <property type="entry name" value="PilW"/>
    <property type="match status" value="1"/>
</dbReference>
<dbReference type="InterPro" id="IPR012902">
    <property type="entry name" value="N_methyl_site"/>
</dbReference>
<evidence type="ECO:0000313" key="2">
    <source>
        <dbReference type="EMBL" id="BDI08055.1"/>
    </source>
</evidence>
<name>A0ABM9GNM6_9BURK</name>
<dbReference type="Proteomes" id="UP001057498">
    <property type="component" value="Chromosome"/>
</dbReference>
<gene>
    <name evidence="2" type="ORF">CATMQ487_50250</name>
</gene>
<feature type="transmembrane region" description="Helical" evidence="1">
    <location>
        <begin position="20"/>
        <end position="42"/>
    </location>
</feature>
<protein>
    <recommendedName>
        <fullName evidence="4">Type IV pilus assembly protein PilW</fullName>
    </recommendedName>
</protein>
<keyword evidence="3" id="KW-1185">Reference proteome</keyword>
<keyword evidence="1" id="KW-1133">Transmembrane helix</keyword>
<evidence type="ECO:0000256" key="1">
    <source>
        <dbReference type="SAM" id="Phobius"/>
    </source>
</evidence>
<keyword evidence="1" id="KW-0812">Transmembrane</keyword>
<dbReference type="Pfam" id="PF07963">
    <property type="entry name" value="N_methyl"/>
    <property type="match status" value="1"/>
</dbReference>
<evidence type="ECO:0000313" key="3">
    <source>
        <dbReference type="Proteomes" id="UP001057498"/>
    </source>
</evidence>
<dbReference type="RefSeq" id="WP_251971191.1">
    <property type="nucleotide sequence ID" value="NZ_AP025730.1"/>
</dbReference>
<evidence type="ECO:0008006" key="4">
    <source>
        <dbReference type="Google" id="ProtNLM"/>
    </source>
</evidence>
<reference evidence="2" key="1">
    <citation type="submission" date="2022-04" db="EMBL/GenBank/DDBJ databases">
        <title>Whole genome sequence of Sphaerotilus sp. FB-5.</title>
        <authorList>
            <person name="Takeda M."/>
            <person name="Narihara S."/>
            <person name="Akimoto M."/>
            <person name="Akimoto R."/>
            <person name="Nishiyashiki S."/>
            <person name="Murakami T."/>
        </authorList>
    </citation>
    <scope>NUCLEOTIDE SEQUENCE</scope>
    <source>
        <strain evidence="2">FB-5</strain>
    </source>
</reference>
<keyword evidence="1" id="KW-0472">Membrane</keyword>
<dbReference type="EMBL" id="AP025730">
    <property type="protein sequence ID" value="BDI08055.1"/>
    <property type="molecule type" value="Genomic_DNA"/>
</dbReference>
<sequence length="317" mass="34499">MDRTEGRHLSIRPSQCGVSLIELMVGLALGLVIVLAVLQGYAASTMNAAVNMQVSEYQTNGRHALEILKRELRHAGLHPLLWDTQHLVVNPTAAAKDFGCGAGTTATVQAGLTGWNDTNPFAGTCLTDRADRRWARGDVLVIRRAALDASTTFDANAPYIRLAYGAGHVFLGGEAPADLVEPVADHRIVHDVYFVNAFTSSASESPRIPALYRLRLSEGANPTMKPELVASNIEHFQLQYAEAVAANGTMQYRNANQISDWANVKSVRIWLLLRASNPEGTLSGEAAQSYPFGDVTYAPTDNFRRRLLTSTISLRNP</sequence>
<dbReference type="InterPro" id="IPR032092">
    <property type="entry name" value="PilW"/>
</dbReference>